<protein>
    <recommendedName>
        <fullName evidence="13">ATP-dependent helicase/nuclease subunit A</fullName>
        <ecNumber evidence="13">3.1.-.-</ecNumber>
        <ecNumber evidence="13">5.6.2.4</ecNumber>
    </recommendedName>
    <alternativeName>
        <fullName evidence="13">ATP-dependent helicase/nuclease AddA</fullName>
    </alternativeName>
    <alternativeName>
        <fullName evidence="13">DNA 3'-5' helicase AddA</fullName>
    </alternativeName>
</protein>
<proteinExistence type="inferred from homology"/>
<evidence type="ECO:0000256" key="14">
    <source>
        <dbReference type="PROSITE-ProRule" id="PRU00560"/>
    </source>
</evidence>
<dbReference type="Proteomes" id="UP000716906">
    <property type="component" value="Unassembled WGS sequence"/>
</dbReference>
<keyword evidence="4 13" id="KW-0378">Hydrolase</keyword>
<keyword evidence="1 13" id="KW-0540">Nuclease</keyword>
<evidence type="ECO:0000256" key="1">
    <source>
        <dbReference type="ARBA" id="ARBA00022722"/>
    </source>
</evidence>
<feature type="domain" description="UvrD-like helicase ATP-binding" evidence="16">
    <location>
        <begin position="3"/>
        <end position="477"/>
    </location>
</feature>
<keyword evidence="15" id="KW-0175">Coiled coil</keyword>
<evidence type="ECO:0000256" key="7">
    <source>
        <dbReference type="ARBA" id="ARBA00022840"/>
    </source>
</evidence>
<evidence type="ECO:0000256" key="9">
    <source>
        <dbReference type="ARBA" id="ARBA00023204"/>
    </source>
</evidence>
<dbReference type="RefSeq" id="WP_205156306.1">
    <property type="nucleotide sequence ID" value="NZ_JACLYY010000015.1"/>
</dbReference>
<dbReference type="EC" id="3.1.-.-" evidence="13"/>
<comment type="catalytic activity">
    <reaction evidence="12 13">
        <text>ATP + H2O = ADP + phosphate + H(+)</text>
        <dbReference type="Rhea" id="RHEA:13065"/>
        <dbReference type="ChEBI" id="CHEBI:15377"/>
        <dbReference type="ChEBI" id="CHEBI:15378"/>
        <dbReference type="ChEBI" id="CHEBI:30616"/>
        <dbReference type="ChEBI" id="CHEBI:43474"/>
        <dbReference type="ChEBI" id="CHEBI:456216"/>
        <dbReference type="EC" id="5.6.2.4"/>
    </reaction>
</comment>
<dbReference type="SUPFAM" id="SSF52980">
    <property type="entry name" value="Restriction endonuclease-like"/>
    <property type="match status" value="1"/>
</dbReference>
<dbReference type="InterPro" id="IPR000212">
    <property type="entry name" value="DNA_helicase_UvrD/REP"/>
</dbReference>
<evidence type="ECO:0000256" key="10">
    <source>
        <dbReference type="ARBA" id="ARBA00023235"/>
    </source>
</evidence>
<evidence type="ECO:0000256" key="15">
    <source>
        <dbReference type="SAM" id="Coils"/>
    </source>
</evidence>
<sequence length="1219" mass="139723">MSVKWTKEQQSVIDLRDRSILVSAAAGSGKTAVLVERIITMLTRQEDPLSVDELLIVTFTEAAAAEMKERIRRAIEKKAQEDPFNEHLRQQATLIHSASITTIHSFCLSVIRENFHVIDLDPSFRIGEEGELKLLERDVLQELLEEKYGEGQERFLAFAESYASGKSDRRLEEIILKLYEFSRSCPDPEGWLADCVRACQVQTGEELEKTPFFAFVREEVDHAMETAVRLKDQALALCLEPDGPYMYEEMLESDMKNVERFRQAATYARYRQASEQIAWKKLAPNRDKAVSKDKADRVKKLRKELKDEFDFLARQYFSQTEEELLAGLAVCAPMMAELKDLTEAFAARFEEKKRSRGMIDYSDMEQYALRILTEKTEEGLRPSPCARVYQEQFREVMIDEYQDSNLIQEAILTSVSRTWQERNNIFMVGDVKQSIYRFRLSRPELFMEKFDTYRIYEGEGTDSRTQRIDLFKNFRSRPEVLESVNALFRRIMIPELGGITYDDRAALWPGASYPESRGNDTELLLVDGSLDEELEEAAGEKLSARKLEARAVADCIRRILKEQLVTDKETGELRPARYGDIVILTRSIKGWSDVFMEVLLEEGIPACAGTKEGYFETREIGVLLDYFRVLQNEKQDIPLTAVLSSWFGQLTDEELARIRIACPDRRFCEAVQQYRSQGEDPALREKLAACLDKMDYFREKASYTAIHELLWEILDDTGYGDYVAALPGGEQRRANVDMLAQKAMAFESTSYQGLFNFIRYIEQLQKYNVDYGEASVSDENADTVRIMSIHKSKGLEFPVVIAAGMGKGFNTQDTKGNILIHASLGVGMDVVDLKYRTKAPSFYKQVIQRREKLENLGEELRVLYVALTRAKEKLILVGTMKDPAGRLEELRALTSAEEELEALRPLSFGELSRASSYLDWILPAVAAADGKAHVQVEILNLEGLVRRQVQEEAEGIFTKKALEDWDTEKVYDGEMKESLEEQFSYRYPHPDLEGRKLKFTVSELKKREYLRELSLEEPGDAGEMLFEEPEVVPLIPRFRAGEEELTGASRGSAYHRVMELLDFTEEYTQESLSQAVRSMEESGRIAPEMARCVRPGDILEFTRCESGGRMREAARRGQLFREQPFVIGVDMAKVYPDSAGKEEDKILVQGIIDAWFQEEDGIVVLDYKTDQVKTADQLVEKYHAQLDYYAKALEQLLGRPVREKIIYSFTLREEIILPG</sequence>
<feature type="coiled-coil region" evidence="15">
    <location>
        <begin position="288"/>
        <end position="315"/>
    </location>
</feature>
<comment type="similarity">
    <text evidence="13">Belongs to the helicase family. AddA subfamily.</text>
</comment>
<comment type="caution">
    <text evidence="18">The sequence shown here is derived from an EMBL/GenBank/DDBJ whole genome shotgun (WGS) entry which is preliminary data.</text>
</comment>
<dbReference type="InterPro" id="IPR011335">
    <property type="entry name" value="Restrct_endonuc-II-like"/>
</dbReference>
<evidence type="ECO:0000256" key="8">
    <source>
        <dbReference type="ARBA" id="ARBA00023125"/>
    </source>
</evidence>
<comment type="cofactor">
    <cofactor evidence="13">
        <name>Mg(2+)</name>
        <dbReference type="ChEBI" id="CHEBI:18420"/>
    </cofactor>
</comment>
<dbReference type="InterPro" id="IPR027417">
    <property type="entry name" value="P-loop_NTPase"/>
</dbReference>
<dbReference type="PROSITE" id="PS51217">
    <property type="entry name" value="UVRD_HELICASE_CTER"/>
    <property type="match status" value="1"/>
</dbReference>
<evidence type="ECO:0000256" key="12">
    <source>
        <dbReference type="ARBA" id="ARBA00048988"/>
    </source>
</evidence>
<dbReference type="NCBIfam" id="TIGR02785">
    <property type="entry name" value="addA_Gpos"/>
    <property type="match status" value="1"/>
</dbReference>
<comment type="subunit">
    <text evidence="13">Heterodimer of AddA and AddB/RexB.</text>
</comment>
<keyword evidence="6 13" id="KW-0269">Exonuclease</keyword>
<evidence type="ECO:0000256" key="3">
    <source>
        <dbReference type="ARBA" id="ARBA00022763"/>
    </source>
</evidence>
<dbReference type="Pfam" id="PF00580">
    <property type="entry name" value="UvrD-helicase"/>
    <property type="match status" value="2"/>
</dbReference>
<evidence type="ECO:0000256" key="4">
    <source>
        <dbReference type="ARBA" id="ARBA00022801"/>
    </source>
</evidence>
<keyword evidence="7 13" id="KW-0067">ATP-binding</keyword>
<dbReference type="Gene3D" id="3.90.320.10">
    <property type="match status" value="1"/>
</dbReference>
<dbReference type="InterPro" id="IPR014017">
    <property type="entry name" value="DNA_helicase_UvrD-like_C"/>
</dbReference>
<dbReference type="InterPro" id="IPR014016">
    <property type="entry name" value="UvrD-like_ATP-bd"/>
</dbReference>
<dbReference type="GO" id="GO:0004386">
    <property type="term" value="F:helicase activity"/>
    <property type="evidence" value="ECO:0007669"/>
    <property type="project" value="UniProtKB-KW"/>
</dbReference>
<evidence type="ECO:0000259" key="17">
    <source>
        <dbReference type="PROSITE" id="PS51217"/>
    </source>
</evidence>
<evidence type="ECO:0000313" key="19">
    <source>
        <dbReference type="Proteomes" id="UP000716906"/>
    </source>
</evidence>
<dbReference type="EC" id="5.6.2.4" evidence="13"/>
<evidence type="ECO:0000256" key="6">
    <source>
        <dbReference type="ARBA" id="ARBA00022839"/>
    </source>
</evidence>
<dbReference type="InterPro" id="IPR011604">
    <property type="entry name" value="PDDEXK-like_dom_sf"/>
</dbReference>
<dbReference type="Gene3D" id="3.40.50.300">
    <property type="entry name" value="P-loop containing nucleotide triphosphate hydrolases"/>
    <property type="match status" value="4"/>
</dbReference>
<comment type="function">
    <text evidence="13">The heterodimer acts as both an ATP-dependent DNA helicase and an ATP-dependent, dual-direction single-stranded exonuclease. Recognizes the chi site generating a DNA molecule suitable for the initiation of homologous recombination. The AddA nuclease domain is required for chi fragment generation; this subunit has the helicase and 3' -&gt; 5' nuclease activities.</text>
</comment>
<dbReference type="HAMAP" id="MF_01451">
    <property type="entry name" value="AddA"/>
    <property type="match status" value="1"/>
</dbReference>
<evidence type="ECO:0000256" key="2">
    <source>
        <dbReference type="ARBA" id="ARBA00022741"/>
    </source>
</evidence>
<comment type="catalytic activity">
    <reaction evidence="11 13">
        <text>Couples ATP hydrolysis with the unwinding of duplex DNA by translocating in the 3'-5' direction.</text>
        <dbReference type="EC" id="5.6.2.4"/>
    </reaction>
</comment>
<accession>A0ABS2EBK5</accession>
<keyword evidence="5 13" id="KW-0347">Helicase</keyword>
<evidence type="ECO:0000259" key="16">
    <source>
        <dbReference type="PROSITE" id="PS51198"/>
    </source>
</evidence>
<keyword evidence="19" id="KW-1185">Reference proteome</keyword>
<name>A0ABS2EBK5_9FIRM</name>
<keyword evidence="8 13" id="KW-0238">DNA-binding</keyword>
<keyword evidence="3 13" id="KW-0227">DNA damage</keyword>
<keyword evidence="2 13" id="KW-0547">Nucleotide-binding</keyword>
<evidence type="ECO:0000256" key="5">
    <source>
        <dbReference type="ARBA" id="ARBA00022806"/>
    </source>
</evidence>
<dbReference type="Pfam" id="PF13361">
    <property type="entry name" value="UvrD_C"/>
    <property type="match status" value="1"/>
</dbReference>
<evidence type="ECO:0000313" key="18">
    <source>
        <dbReference type="EMBL" id="MBM6739044.1"/>
    </source>
</evidence>
<dbReference type="Pfam" id="PF12705">
    <property type="entry name" value="PDDEXK_1"/>
    <property type="match status" value="1"/>
</dbReference>
<feature type="binding site" evidence="14">
    <location>
        <begin position="24"/>
        <end position="31"/>
    </location>
    <ligand>
        <name>ATP</name>
        <dbReference type="ChEBI" id="CHEBI:30616"/>
    </ligand>
</feature>
<dbReference type="InterPro" id="IPR014152">
    <property type="entry name" value="AddA"/>
</dbReference>
<keyword evidence="9 13" id="KW-0234">DNA repair</keyword>
<dbReference type="PROSITE" id="PS51198">
    <property type="entry name" value="UVRD_HELICASE_ATP_BIND"/>
    <property type="match status" value="1"/>
</dbReference>
<dbReference type="Gene3D" id="1.10.274.50">
    <property type="match status" value="1"/>
</dbReference>
<keyword evidence="10 13" id="KW-0413">Isomerase</keyword>
<evidence type="ECO:0000256" key="11">
    <source>
        <dbReference type="ARBA" id="ARBA00034617"/>
    </source>
</evidence>
<feature type="domain" description="UvrD-like helicase C-terminal" evidence="17">
    <location>
        <begin position="506"/>
        <end position="794"/>
    </location>
</feature>
<reference evidence="18 19" key="1">
    <citation type="journal article" date="2021" name="Sci. Rep.">
        <title>The distribution of antibiotic resistance genes in chicken gut microbiota commensals.</title>
        <authorList>
            <person name="Juricova H."/>
            <person name="Matiasovicova J."/>
            <person name="Kubasova T."/>
            <person name="Cejkova D."/>
            <person name="Rychlik I."/>
        </authorList>
    </citation>
    <scope>NUCLEOTIDE SEQUENCE [LARGE SCALE GENOMIC DNA]</scope>
    <source>
        <strain evidence="18 19">An773</strain>
    </source>
</reference>
<dbReference type="PANTHER" id="PTHR11070:SF48">
    <property type="entry name" value="ATP-DEPENDENT HELICASE_NUCLEASE SUBUNIT A"/>
    <property type="match status" value="1"/>
</dbReference>
<organism evidence="18 19">
    <name type="scientific">Faecalicatena fissicatena</name>
    <dbReference type="NCBI Taxonomy" id="290055"/>
    <lineage>
        <taxon>Bacteria</taxon>
        <taxon>Bacillati</taxon>
        <taxon>Bacillota</taxon>
        <taxon>Clostridia</taxon>
        <taxon>Lachnospirales</taxon>
        <taxon>Lachnospiraceae</taxon>
        <taxon>Faecalicatena</taxon>
    </lineage>
</organism>
<dbReference type="SUPFAM" id="SSF52540">
    <property type="entry name" value="P-loop containing nucleoside triphosphate hydrolases"/>
    <property type="match status" value="1"/>
</dbReference>
<dbReference type="PANTHER" id="PTHR11070">
    <property type="entry name" value="UVRD / RECB / PCRA DNA HELICASE FAMILY MEMBER"/>
    <property type="match status" value="1"/>
</dbReference>
<dbReference type="InterPro" id="IPR038726">
    <property type="entry name" value="PDDEXK_AddAB-type"/>
</dbReference>
<evidence type="ECO:0000256" key="13">
    <source>
        <dbReference type="HAMAP-Rule" id="MF_01451"/>
    </source>
</evidence>
<gene>
    <name evidence="13 18" type="primary">addA</name>
    <name evidence="18" type="ORF">H7U36_13215</name>
</gene>
<dbReference type="EMBL" id="JACLYY010000015">
    <property type="protein sequence ID" value="MBM6739044.1"/>
    <property type="molecule type" value="Genomic_DNA"/>
</dbReference>